<dbReference type="AlphaFoldDB" id="A0A146KG87"/>
<organism evidence="2">
    <name type="scientific">Trepomonas sp. PC1</name>
    <dbReference type="NCBI Taxonomy" id="1076344"/>
    <lineage>
        <taxon>Eukaryota</taxon>
        <taxon>Metamonada</taxon>
        <taxon>Diplomonadida</taxon>
        <taxon>Hexamitidae</taxon>
        <taxon>Hexamitinae</taxon>
        <taxon>Trepomonas</taxon>
    </lineage>
</organism>
<name>A0A146KG87_9EUKA</name>
<proteinExistence type="predicted"/>
<reference evidence="2" key="1">
    <citation type="submission" date="2015-07" db="EMBL/GenBank/DDBJ databases">
        <title>Adaptation to a free-living lifestyle via gene acquisitions in the diplomonad Trepomonas sp. PC1.</title>
        <authorList>
            <person name="Xu F."/>
            <person name="Jerlstrom-Hultqvist J."/>
            <person name="Kolisko M."/>
            <person name="Simpson A.G.B."/>
            <person name="Roger A.J."/>
            <person name="Svard S.G."/>
            <person name="Andersson J.O."/>
        </authorList>
    </citation>
    <scope>NUCLEOTIDE SEQUENCE</scope>
    <source>
        <strain evidence="2">PC1</strain>
    </source>
</reference>
<feature type="region of interest" description="Disordered" evidence="1">
    <location>
        <begin position="1"/>
        <end position="25"/>
    </location>
</feature>
<evidence type="ECO:0000256" key="1">
    <source>
        <dbReference type="SAM" id="MobiDB-lite"/>
    </source>
</evidence>
<sequence>MDLGEEDYDDDFKFGEDEEEEEMEEIDEDELFEGLKGMGVPKNLPEDQKQIFCQLFNVKKEMLERVLDRLSGDKCHGCHENCKDCPQKKTLEAPMGAPAAQKKDEPINPFAKKQEQVNPFAKKEAKQEPVNPFAKKDAKQEPVNPFAQKPQQEASKEPVNPFAKKTEPVNPFAKQEPVNPFAKQEPANPFANKIAKPEAAPNPFSKTAIPKPSSAQTQQVKQISVDQFLKQIEAKKPLLEQLSLIQKTSDKANFQMLQEIDLGAETEVPQEKICFKCIECGLTMESDDLGLQKHKEHTLALLKVPHQVPINDLDKLSIEKADLEKTIVVMHKYLIQVHSNPQKCEKTFDQFADMLEGLQDLCAICGAITIAPADATLEDIVQFILDGKEYQNNKGCLYEQFCEHYSDMGQFVYDMAMISKQWRHSFIKNLVQTKQSEAQFQILLSLNAFEDNWVEIDSEQKSLQNLFQQLLSQLQKGGKALDDANDVFESIQDHYGFRKIQLNEQSSKLVCQLAEQSQIINERIIDIKQQLLTCLQLCTLKNAAVKQIEDDCAILFGFMMMNSDIEISKEFAEQIVAQSTDLFALENQSQFNKVIYHILTKYPEFKQDYNGCQPLLIFQLARNCPLEEIMLINNIDTLEKMLNYHQFKLFGDIKLIQYYMKFIQVRMSEDREYRKLRVQKSVTKEIHERALFLKDIELDQENEFAKILKIYLDNEELQFDSKQPQEFVIPMNGLKTCYHKLQTDQQATKKCWCGFEFDSVLDDEKLAQILTEIEHGEDKLLLIRKYAKLAVLLNKKSGLKIDFPTSFNLFTDCEQCDDCEQPLLVDYEAAHYCLKCKKYFHTDCNQCQCNFMLNLQALVIKKDDLLLSAPYVDKYTQQKAQTYNGADLLVSEELLIVMELLIRFNVKDELTKAQFLLVKMGNRVLQNLHPEDYVELAEGDEHLEFGEEEEEEDENEYDQLDEAQKEELMKQIQLALKKQQEKKDDKDEKEKDSDDVE</sequence>
<protein>
    <submittedName>
        <fullName evidence="2">Uncharacterized protein</fullName>
    </submittedName>
</protein>
<feature type="compositionally biased region" description="Basic and acidic residues" evidence="1">
    <location>
        <begin position="978"/>
        <end position="997"/>
    </location>
</feature>
<feature type="region of interest" description="Disordered" evidence="1">
    <location>
        <begin position="976"/>
        <end position="997"/>
    </location>
</feature>
<accession>A0A146KG87</accession>
<dbReference type="EMBL" id="GDID01000893">
    <property type="protein sequence ID" value="JAP95713.1"/>
    <property type="molecule type" value="Transcribed_RNA"/>
</dbReference>
<evidence type="ECO:0000313" key="2">
    <source>
        <dbReference type="EMBL" id="JAP95713.1"/>
    </source>
</evidence>
<feature type="region of interest" description="Disordered" evidence="1">
    <location>
        <begin position="115"/>
        <end position="185"/>
    </location>
</feature>
<gene>
    <name evidence="2" type="ORF">TPC1_11199</name>
</gene>